<dbReference type="Proteomes" id="UP000494206">
    <property type="component" value="Unassembled WGS sequence"/>
</dbReference>
<gene>
    <name evidence="1" type="ORF">CBOVIS_LOCUS1980</name>
</gene>
<dbReference type="EMBL" id="CADEPM010000001">
    <property type="protein sequence ID" value="CAB3398739.1"/>
    <property type="molecule type" value="Genomic_DNA"/>
</dbReference>
<protein>
    <submittedName>
        <fullName evidence="1">Uncharacterized protein</fullName>
    </submittedName>
</protein>
<reference evidence="1 2" key="1">
    <citation type="submission" date="2020-04" db="EMBL/GenBank/DDBJ databases">
        <authorList>
            <person name="Laetsch R D."/>
            <person name="Stevens L."/>
            <person name="Kumar S."/>
            <person name="Blaxter L. M."/>
        </authorList>
    </citation>
    <scope>NUCLEOTIDE SEQUENCE [LARGE SCALE GENOMIC DNA]</scope>
</reference>
<organism evidence="1 2">
    <name type="scientific">Caenorhabditis bovis</name>
    <dbReference type="NCBI Taxonomy" id="2654633"/>
    <lineage>
        <taxon>Eukaryota</taxon>
        <taxon>Metazoa</taxon>
        <taxon>Ecdysozoa</taxon>
        <taxon>Nematoda</taxon>
        <taxon>Chromadorea</taxon>
        <taxon>Rhabditida</taxon>
        <taxon>Rhabditina</taxon>
        <taxon>Rhabditomorpha</taxon>
        <taxon>Rhabditoidea</taxon>
        <taxon>Rhabditidae</taxon>
        <taxon>Peloderinae</taxon>
        <taxon>Caenorhabditis</taxon>
    </lineage>
</organism>
<proteinExistence type="predicted"/>
<keyword evidence="2" id="KW-1185">Reference proteome</keyword>
<sequence>MPKLRKSRPAPSTNSTPTQISAFNFNSIASTSISNSLVENAPAQESSELLEVEKFGTNLPRVTDFESDDDQEATLVPKLEVVISEEPKPPPIGASQSVILEEIANPMVFFGNFIRNVQISQKWTANRSSEKAHIELVVLLLNNGRKT</sequence>
<comment type="caution">
    <text evidence="1">The sequence shown here is derived from an EMBL/GenBank/DDBJ whole genome shotgun (WGS) entry which is preliminary data.</text>
</comment>
<evidence type="ECO:0000313" key="2">
    <source>
        <dbReference type="Proteomes" id="UP000494206"/>
    </source>
</evidence>
<evidence type="ECO:0000313" key="1">
    <source>
        <dbReference type="EMBL" id="CAB3398739.1"/>
    </source>
</evidence>
<dbReference type="AlphaFoldDB" id="A0A8S1EF05"/>
<accession>A0A8S1EF05</accession>
<name>A0A8S1EF05_9PELO</name>